<dbReference type="PROSITE" id="PS50878">
    <property type="entry name" value="RT_POL"/>
    <property type="match status" value="1"/>
</dbReference>
<comment type="caution">
    <text evidence="2">The sequence shown here is derived from an EMBL/GenBank/DDBJ whole genome shotgun (WGS) entry which is preliminary data.</text>
</comment>
<dbReference type="Pfam" id="PF00078">
    <property type="entry name" value="RVT_1"/>
    <property type="match status" value="1"/>
</dbReference>
<evidence type="ECO:0000313" key="3">
    <source>
        <dbReference type="Proteomes" id="UP001333110"/>
    </source>
</evidence>
<dbReference type="PANTHER" id="PTHR33332">
    <property type="entry name" value="REVERSE TRANSCRIPTASE DOMAIN-CONTAINING PROTEIN"/>
    <property type="match status" value="1"/>
</dbReference>
<gene>
    <name evidence="2" type="ORF">QYF61_003976</name>
</gene>
<proteinExistence type="predicted"/>
<dbReference type="Proteomes" id="UP001333110">
    <property type="component" value="Unassembled WGS sequence"/>
</dbReference>
<dbReference type="EMBL" id="JAUNZN010000001">
    <property type="protein sequence ID" value="KAK4829412.1"/>
    <property type="molecule type" value="Genomic_DNA"/>
</dbReference>
<feature type="domain" description="Reverse transcriptase" evidence="1">
    <location>
        <begin position="1"/>
        <end position="151"/>
    </location>
</feature>
<reference evidence="2 3" key="1">
    <citation type="journal article" date="2023" name="J. Hered.">
        <title>Chromosome-level genome of the wood stork (Mycteria americana) provides insight into avian chromosome evolution.</title>
        <authorList>
            <person name="Flamio R. Jr."/>
            <person name="Ramstad K.M."/>
        </authorList>
    </citation>
    <scope>NUCLEOTIDE SEQUENCE [LARGE SCALE GENOMIC DNA]</scope>
    <source>
        <strain evidence="2">JAX WOST 10</strain>
    </source>
</reference>
<evidence type="ECO:0000313" key="2">
    <source>
        <dbReference type="EMBL" id="KAK4829412.1"/>
    </source>
</evidence>
<organism evidence="2 3">
    <name type="scientific">Mycteria americana</name>
    <name type="common">Wood stork</name>
    <dbReference type="NCBI Taxonomy" id="33587"/>
    <lineage>
        <taxon>Eukaryota</taxon>
        <taxon>Metazoa</taxon>
        <taxon>Chordata</taxon>
        <taxon>Craniata</taxon>
        <taxon>Vertebrata</taxon>
        <taxon>Euteleostomi</taxon>
        <taxon>Archelosauria</taxon>
        <taxon>Archosauria</taxon>
        <taxon>Dinosauria</taxon>
        <taxon>Saurischia</taxon>
        <taxon>Theropoda</taxon>
        <taxon>Coelurosauria</taxon>
        <taxon>Aves</taxon>
        <taxon>Neognathae</taxon>
        <taxon>Neoaves</taxon>
        <taxon>Aequornithes</taxon>
        <taxon>Ciconiiformes</taxon>
        <taxon>Ciconiidae</taxon>
        <taxon>Mycteria</taxon>
    </lineage>
</organism>
<sequence>MECAMEIFQYSQIFPSKKPQVYIEYIQVVRVVGGNWLTGRTQRVVVNSSSSNWQPVTSGVPQGSILGPTLFSTFISDLDGGIKRTLMKLADDPKLSGEADNAEGRATLQEDVDRLEEWANKNLMQFNKDKGKVLHLGKHNLGVQHRLGLTQLGSSSVERDPGVLVDNQLNMSEQRAAVAKKANRMLGCTNEGITSRDKAAIIPLYSALVRPHLEYCPHYAKKMWTGWRGSREGPQRCSKDWETCHLRKG</sequence>
<dbReference type="AlphaFoldDB" id="A0AAN7S5R8"/>
<name>A0AAN7S5R8_MYCAM</name>
<accession>A0AAN7S5R8</accession>
<keyword evidence="3" id="KW-1185">Reference proteome</keyword>
<protein>
    <recommendedName>
        <fullName evidence="1">Reverse transcriptase domain-containing protein</fullName>
    </recommendedName>
</protein>
<evidence type="ECO:0000259" key="1">
    <source>
        <dbReference type="PROSITE" id="PS50878"/>
    </source>
</evidence>
<dbReference type="InterPro" id="IPR000477">
    <property type="entry name" value="RT_dom"/>
</dbReference>